<sequence>MALADREAYMMAVVSIVVFAGALVTAIAVIAFAVGPHWSRMVRVAAGHADRGFAPLEQLVRAERRIAVRRRASLPVPARRLREVA</sequence>
<reference evidence="3" key="1">
    <citation type="journal article" date="2019" name="Int. J. Syst. Evol. Microbiol.">
        <title>The Global Catalogue of Microorganisms (GCM) 10K type strain sequencing project: providing services to taxonomists for standard genome sequencing and annotation.</title>
        <authorList>
            <consortium name="The Broad Institute Genomics Platform"/>
            <consortium name="The Broad Institute Genome Sequencing Center for Infectious Disease"/>
            <person name="Wu L."/>
            <person name="Ma J."/>
        </authorList>
    </citation>
    <scope>NUCLEOTIDE SEQUENCE [LARGE SCALE GENOMIC DNA]</scope>
    <source>
        <strain evidence="3">JCM 17498</strain>
    </source>
</reference>
<keyword evidence="1" id="KW-1133">Transmembrane helix</keyword>
<comment type="caution">
    <text evidence="2">The sequence shown here is derived from an EMBL/GenBank/DDBJ whole genome shotgun (WGS) entry which is preliminary data.</text>
</comment>
<dbReference type="Proteomes" id="UP001500523">
    <property type="component" value="Unassembled WGS sequence"/>
</dbReference>
<name>A0ABP7EMZ5_9SPHN</name>
<keyword evidence="1" id="KW-0472">Membrane</keyword>
<keyword evidence="3" id="KW-1185">Reference proteome</keyword>
<evidence type="ECO:0000313" key="2">
    <source>
        <dbReference type="EMBL" id="GAA3721525.1"/>
    </source>
</evidence>
<feature type="transmembrane region" description="Helical" evidence="1">
    <location>
        <begin position="12"/>
        <end position="34"/>
    </location>
</feature>
<accession>A0ABP7EMZ5</accession>
<evidence type="ECO:0000256" key="1">
    <source>
        <dbReference type="SAM" id="Phobius"/>
    </source>
</evidence>
<organism evidence="2 3">
    <name type="scientific">Sphingomonas cynarae</name>
    <dbReference type="NCBI Taxonomy" id="930197"/>
    <lineage>
        <taxon>Bacteria</taxon>
        <taxon>Pseudomonadati</taxon>
        <taxon>Pseudomonadota</taxon>
        <taxon>Alphaproteobacteria</taxon>
        <taxon>Sphingomonadales</taxon>
        <taxon>Sphingomonadaceae</taxon>
        <taxon>Sphingomonas</taxon>
    </lineage>
</organism>
<evidence type="ECO:0000313" key="3">
    <source>
        <dbReference type="Proteomes" id="UP001500523"/>
    </source>
</evidence>
<dbReference type="EMBL" id="BAABBF010000009">
    <property type="protein sequence ID" value="GAA3721525.1"/>
    <property type="molecule type" value="Genomic_DNA"/>
</dbReference>
<proteinExistence type="predicted"/>
<protein>
    <submittedName>
        <fullName evidence="2">Uncharacterized protein</fullName>
    </submittedName>
</protein>
<gene>
    <name evidence="2" type="ORF">GCM10022268_32200</name>
</gene>
<keyword evidence="1" id="KW-0812">Transmembrane</keyword>